<organism evidence="1 2">
    <name type="scientific">Candidatus Ligilactobacillus excrementigallinarum</name>
    <dbReference type="NCBI Taxonomy" id="2838641"/>
    <lineage>
        <taxon>Bacteria</taxon>
        <taxon>Bacillati</taxon>
        <taxon>Bacillota</taxon>
        <taxon>Bacilli</taxon>
        <taxon>Lactobacillales</taxon>
        <taxon>Lactobacillaceae</taxon>
        <taxon>Ligilactobacillus</taxon>
    </lineage>
</organism>
<dbReference type="GO" id="GO:0008408">
    <property type="term" value="F:3'-5' exonuclease activity"/>
    <property type="evidence" value="ECO:0007669"/>
    <property type="project" value="InterPro"/>
</dbReference>
<dbReference type="Gene3D" id="3.40.50.300">
    <property type="entry name" value="P-loop containing nucleotide triphosphate hydrolases"/>
    <property type="match status" value="1"/>
</dbReference>
<dbReference type="PANTHER" id="PTHR11669">
    <property type="entry name" value="REPLICATION FACTOR C / DNA POLYMERASE III GAMMA-TAU SUBUNIT"/>
    <property type="match status" value="1"/>
</dbReference>
<dbReference type="InterPro" id="IPR050238">
    <property type="entry name" value="DNA_Rep/Repair_Clamp_Loader"/>
</dbReference>
<dbReference type="FunFam" id="3.40.50.300:FF:001255">
    <property type="entry name" value="DNA polymerase III subunit delta"/>
    <property type="match status" value="1"/>
</dbReference>
<dbReference type="SUPFAM" id="SSF52540">
    <property type="entry name" value="P-loop containing nucleoside triphosphate hydrolases"/>
    <property type="match status" value="1"/>
</dbReference>
<dbReference type="Proteomes" id="UP000823963">
    <property type="component" value="Unassembled WGS sequence"/>
</dbReference>
<protein>
    <submittedName>
        <fullName evidence="1">DNA polymerase III subunit delta</fullName>
        <ecNumber evidence="1">2.7.7.7</ecNumber>
    </submittedName>
</protein>
<keyword evidence="1" id="KW-0808">Transferase</keyword>
<dbReference type="NCBIfam" id="TIGR00678">
    <property type="entry name" value="holB"/>
    <property type="match status" value="1"/>
</dbReference>
<keyword evidence="1" id="KW-0548">Nucleotidyltransferase</keyword>
<reference evidence="1" key="1">
    <citation type="journal article" date="2021" name="PeerJ">
        <title>Extensive microbial diversity within the chicken gut microbiome revealed by metagenomics and culture.</title>
        <authorList>
            <person name="Gilroy R."/>
            <person name="Ravi A."/>
            <person name="Getino M."/>
            <person name="Pursley I."/>
            <person name="Horton D.L."/>
            <person name="Alikhan N.F."/>
            <person name="Baker D."/>
            <person name="Gharbi K."/>
            <person name="Hall N."/>
            <person name="Watson M."/>
            <person name="Adriaenssens E.M."/>
            <person name="Foster-Nyarko E."/>
            <person name="Jarju S."/>
            <person name="Secka A."/>
            <person name="Antonio M."/>
            <person name="Oren A."/>
            <person name="Chaudhuri R.R."/>
            <person name="La Ragione R."/>
            <person name="Hildebrand F."/>
            <person name="Pallen M.J."/>
        </authorList>
    </citation>
    <scope>NUCLEOTIDE SEQUENCE</scope>
    <source>
        <strain evidence="1">6627</strain>
    </source>
</reference>
<comment type="caution">
    <text evidence="1">The sequence shown here is derived from an EMBL/GenBank/DDBJ whole genome shotgun (WGS) entry which is preliminary data.</text>
</comment>
<dbReference type="EC" id="2.7.7.7" evidence="1"/>
<proteinExistence type="predicted"/>
<dbReference type="NCBIfam" id="NF005972">
    <property type="entry name" value="PRK08058.1"/>
    <property type="match status" value="1"/>
</dbReference>
<accession>A0A9D1UVX7</accession>
<sequence>MEQDITKIQAHLTQHFAQLIQQNRLAHAYLFTGNAGVGKLALAVWVAQGIFCEHPNSNGFPCLQCNECQRIAENEHPDVVRIVPDGRTIKVDQMRYLKAEFTKSGLESNRKVFIIQNAEKMTNSAANSLLKFIEEPVGEITAFLLTSHPNQILPTIISRCQVVELQDLNADELAEKLEQHEIPASLARILVHLNANFDDLITLGNDEHFQKLVSEVANWLKLILKGDWRSFVWIQTKLMPLIENQQMQERLLELMLLINRDLLMLKFQANQPIIFSKYQSELASLSQFLTVEQITQGIEAILNCWNQLAVNVNFQNVLEALTLKLNQLYQNR</sequence>
<dbReference type="GO" id="GO:0003887">
    <property type="term" value="F:DNA-directed DNA polymerase activity"/>
    <property type="evidence" value="ECO:0007669"/>
    <property type="project" value="UniProtKB-EC"/>
</dbReference>
<dbReference type="GO" id="GO:0006261">
    <property type="term" value="P:DNA-templated DNA replication"/>
    <property type="evidence" value="ECO:0007669"/>
    <property type="project" value="TreeGrafter"/>
</dbReference>
<gene>
    <name evidence="1" type="primary">holB</name>
    <name evidence="1" type="ORF">H9861_01470</name>
</gene>
<name>A0A9D1UVX7_9LACO</name>
<dbReference type="PANTHER" id="PTHR11669:SF8">
    <property type="entry name" value="DNA POLYMERASE III SUBUNIT DELTA"/>
    <property type="match status" value="1"/>
</dbReference>
<evidence type="ECO:0000313" key="1">
    <source>
        <dbReference type="EMBL" id="HIX01410.1"/>
    </source>
</evidence>
<dbReference type="InterPro" id="IPR004622">
    <property type="entry name" value="DNA_pol_HolB"/>
</dbReference>
<reference evidence="1" key="2">
    <citation type="submission" date="2021-04" db="EMBL/GenBank/DDBJ databases">
        <authorList>
            <person name="Gilroy R."/>
        </authorList>
    </citation>
    <scope>NUCLEOTIDE SEQUENCE</scope>
    <source>
        <strain evidence="1">6627</strain>
    </source>
</reference>
<dbReference type="Pfam" id="PF13177">
    <property type="entry name" value="DNA_pol3_delta2"/>
    <property type="match status" value="1"/>
</dbReference>
<dbReference type="InterPro" id="IPR027417">
    <property type="entry name" value="P-loop_NTPase"/>
</dbReference>
<dbReference type="EMBL" id="DXFP01000010">
    <property type="protein sequence ID" value="HIX01410.1"/>
    <property type="molecule type" value="Genomic_DNA"/>
</dbReference>
<evidence type="ECO:0000313" key="2">
    <source>
        <dbReference type="Proteomes" id="UP000823963"/>
    </source>
</evidence>
<dbReference type="AlphaFoldDB" id="A0A9D1UVX7"/>